<evidence type="ECO:0000259" key="10">
    <source>
        <dbReference type="PROSITE" id="PS50106"/>
    </source>
</evidence>
<comment type="caution">
    <text evidence="11">The sequence shown here is derived from an EMBL/GenBank/DDBJ whole genome shotgun (WGS) entry which is preliminary data.</text>
</comment>
<dbReference type="EMBL" id="QFYR01000001">
    <property type="protein sequence ID" value="RAK56713.1"/>
    <property type="molecule type" value="Genomic_DNA"/>
</dbReference>
<gene>
    <name evidence="11" type="ORF">DJ018_01675</name>
</gene>
<keyword evidence="2 9" id="KW-0732">Signal</keyword>
<dbReference type="Gene3D" id="2.40.10.120">
    <property type="match status" value="1"/>
</dbReference>
<dbReference type="InterPro" id="IPR036034">
    <property type="entry name" value="PDZ_sf"/>
</dbReference>
<evidence type="ECO:0000256" key="4">
    <source>
        <dbReference type="ARBA" id="ARBA00022801"/>
    </source>
</evidence>
<feature type="compositionally biased region" description="Low complexity" evidence="8">
    <location>
        <begin position="110"/>
        <end position="123"/>
    </location>
</feature>
<feature type="binding site" evidence="7">
    <location>
        <position position="177"/>
    </location>
    <ligand>
        <name>substrate</name>
    </ligand>
</feature>
<feature type="active site" description="Charge relay system" evidence="6">
    <location>
        <position position="177"/>
    </location>
</feature>
<dbReference type="InterPro" id="IPR001940">
    <property type="entry name" value="Peptidase_S1C"/>
</dbReference>
<keyword evidence="3" id="KW-0677">Repeat</keyword>
<dbReference type="SMART" id="SM00228">
    <property type="entry name" value="PDZ"/>
    <property type="match status" value="2"/>
</dbReference>
<evidence type="ECO:0000256" key="3">
    <source>
        <dbReference type="ARBA" id="ARBA00022737"/>
    </source>
</evidence>
<keyword evidence="1 11" id="KW-0645">Protease</keyword>
<dbReference type="GO" id="GO:0006508">
    <property type="term" value="P:proteolysis"/>
    <property type="evidence" value="ECO:0007669"/>
    <property type="project" value="UniProtKB-KW"/>
</dbReference>
<feature type="domain" description="PDZ" evidence="10">
    <location>
        <begin position="295"/>
        <end position="386"/>
    </location>
</feature>
<evidence type="ECO:0000313" key="11">
    <source>
        <dbReference type="EMBL" id="RAK56713.1"/>
    </source>
</evidence>
<dbReference type="Gene3D" id="2.30.42.10">
    <property type="match status" value="2"/>
</dbReference>
<dbReference type="OrthoDB" id="9758917at2"/>
<evidence type="ECO:0000256" key="8">
    <source>
        <dbReference type="SAM" id="MobiDB-lite"/>
    </source>
</evidence>
<feature type="compositionally biased region" description="Low complexity" evidence="8">
    <location>
        <begin position="427"/>
        <end position="437"/>
    </location>
</feature>
<dbReference type="InterPro" id="IPR051201">
    <property type="entry name" value="Chloro_Bact_Ser_Proteases"/>
</dbReference>
<feature type="region of interest" description="Disordered" evidence="8">
    <location>
        <begin position="391"/>
        <end position="437"/>
    </location>
</feature>
<protein>
    <submittedName>
        <fullName evidence="11">Serine protease</fullName>
    </submittedName>
</protein>
<keyword evidence="12" id="KW-1185">Reference proteome</keyword>
<feature type="region of interest" description="Disordered" evidence="8">
    <location>
        <begin position="92"/>
        <end position="130"/>
    </location>
</feature>
<organism evidence="11 12">
    <name type="scientific">Phenylobacterium deserti</name>
    <dbReference type="NCBI Taxonomy" id="1914756"/>
    <lineage>
        <taxon>Bacteria</taxon>
        <taxon>Pseudomonadati</taxon>
        <taxon>Pseudomonadota</taxon>
        <taxon>Alphaproteobacteria</taxon>
        <taxon>Caulobacterales</taxon>
        <taxon>Caulobacteraceae</taxon>
        <taxon>Phenylobacterium</taxon>
    </lineage>
</organism>
<dbReference type="AlphaFoldDB" id="A0A328ANY4"/>
<dbReference type="InterPro" id="IPR009003">
    <property type="entry name" value="Peptidase_S1_PA"/>
</dbReference>
<evidence type="ECO:0000256" key="9">
    <source>
        <dbReference type="SAM" id="SignalP"/>
    </source>
</evidence>
<feature type="active site" description="Charge relay system" evidence="6">
    <location>
        <position position="147"/>
    </location>
</feature>
<dbReference type="InterPro" id="IPR001478">
    <property type="entry name" value="PDZ"/>
</dbReference>
<reference evidence="12" key="1">
    <citation type="submission" date="2018-05" db="EMBL/GenBank/DDBJ databases">
        <authorList>
            <person name="Li X."/>
        </authorList>
    </citation>
    <scope>NUCLEOTIDE SEQUENCE [LARGE SCALE GENOMIC DNA]</scope>
    <source>
        <strain evidence="12">YIM 73061</strain>
    </source>
</reference>
<accession>A0A328ANY4</accession>
<dbReference type="PANTHER" id="PTHR43343:SF3">
    <property type="entry name" value="PROTEASE DO-LIKE 8, CHLOROPLASTIC"/>
    <property type="match status" value="1"/>
</dbReference>
<keyword evidence="5" id="KW-0720">Serine protease</keyword>
<dbReference type="CDD" id="cd10839">
    <property type="entry name" value="cpPDZ1_DegP-like"/>
    <property type="match status" value="1"/>
</dbReference>
<dbReference type="SUPFAM" id="SSF50494">
    <property type="entry name" value="Trypsin-like serine proteases"/>
    <property type="match status" value="1"/>
</dbReference>
<evidence type="ECO:0000256" key="5">
    <source>
        <dbReference type="ARBA" id="ARBA00022825"/>
    </source>
</evidence>
<evidence type="ECO:0000256" key="1">
    <source>
        <dbReference type="ARBA" id="ARBA00022670"/>
    </source>
</evidence>
<evidence type="ECO:0000313" key="12">
    <source>
        <dbReference type="Proteomes" id="UP000249725"/>
    </source>
</evidence>
<name>A0A328ANY4_9CAUL</name>
<dbReference type="InterPro" id="IPR011782">
    <property type="entry name" value="Pept_S1C_Do"/>
</dbReference>
<feature type="signal peptide" evidence="9">
    <location>
        <begin position="1"/>
        <end position="24"/>
    </location>
</feature>
<dbReference type="SUPFAM" id="SSF50156">
    <property type="entry name" value="PDZ domain-like"/>
    <property type="match status" value="2"/>
</dbReference>
<feature type="chain" id="PRO_5039297873" evidence="9">
    <location>
        <begin position="25"/>
        <end position="525"/>
    </location>
</feature>
<dbReference type="Pfam" id="PF13365">
    <property type="entry name" value="Trypsin_2"/>
    <property type="match status" value="1"/>
</dbReference>
<feature type="active site" description="Charge relay system" evidence="6">
    <location>
        <position position="251"/>
    </location>
</feature>
<dbReference type="RefSeq" id="WP_111513064.1">
    <property type="nucleotide sequence ID" value="NZ_QFYR01000001.1"/>
</dbReference>
<feature type="binding site" evidence="7">
    <location>
        <position position="147"/>
    </location>
    <ligand>
        <name>substrate</name>
    </ligand>
</feature>
<evidence type="ECO:0000256" key="7">
    <source>
        <dbReference type="PIRSR" id="PIRSR611782-2"/>
    </source>
</evidence>
<dbReference type="PRINTS" id="PR00834">
    <property type="entry name" value="PROTEASES2C"/>
</dbReference>
<feature type="compositionally biased region" description="Polar residues" evidence="8">
    <location>
        <begin position="406"/>
        <end position="426"/>
    </location>
</feature>
<evidence type="ECO:0000256" key="2">
    <source>
        <dbReference type="ARBA" id="ARBA00022729"/>
    </source>
</evidence>
<proteinExistence type="predicted"/>
<dbReference type="PANTHER" id="PTHR43343">
    <property type="entry name" value="PEPTIDASE S12"/>
    <property type="match status" value="1"/>
</dbReference>
<keyword evidence="4" id="KW-0378">Hydrolase</keyword>
<evidence type="ECO:0000256" key="6">
    <source>
        <dbReference type="PIRSR" id="PIRSR611782-1"/>
    </source>
</evidence>
<dbReference type="PROSITE" id="PS50106">
    <property type="entry name" value="PDZ"/>
    <property type="match status" value="1"/>
</dbReference>
<dbReference type="GO" id="GO:0004252">
    <property type="term" value="F:serine-type endopeptidase activity"/>
    <property type="evidence" value="ECO:0007669"/>
    <property type="project" value="InterPro"/>
</dbReference>
<dbReference type="NCBIfam" id="TIGR02037">
    <property type="entry name" value="degP_htrA_DO"/>
    <property type="match status" value="1"/>
</dbReference>
<feature type="binding site" evidence="7">
    <location>
        <begin position="249"/>
        <end position="251"/>
    </location>
    <ligand>
        <name>substrate</name>
    </ligand>
</feature>
<dbReference type="Proteomes" id="UP000249725">
    <property type="component" value="Unassembled WGS sequence"/>
</dbReference>
<sequence length="525" mass="54475">MTSKKTGYLLGAVAGAGVMAAAVAGAGMRLPAAHADQPQLIKASTAPIFAPPPGAPMSFADIFDRVSPAVVSINVTSRVDSAALRIPGLPFDLVPRGQAPGQDDEDEESGPPQGGRTQRGQPRLPTQQSSGSGFFISADGYVVTNNHVVENAETIKVVMKDETELEATVVGRDEATDIAVLKVKGRGSPFPFVNFENSAKPRVGDWVIAVGNPFGLGGTATAGIISAYGRDIGENFVDYIQIDAPINRGNSGGPTFDVYGRVIGVNTAIFSPTGGSVGIGFAIPADVADTVSKQLISGGKVTRGYIGATVQSFTSEMAEAQGLGETRGAIISDLVPGGPSERGGLLPGDVVVSVNGRTIKSNSELTREVAKARPGDVLRLEVIREGRRRNVEIRSGTRPSERELASNDNTPGGRNNQGGRTPNQAASPPVLGLSLSPLDDASRRQLNVPSDVRGALVTSVDDNSDAGEKGLKRGDIIVRAGDRPITGAADLTAVVTAARQANRPSVLIGVWRQGRTLFLPLKIAG</sequence>
<dbReference type="Pfam" id="PF13180">
    <property type="entry name" value="PDZ_2"/>
    <property type="match status" value="2"/>
</dbReference>